<dbReference type="EMBL" id="CP107020">
    <property type="protein sequence ID" value="UYG16749.1"/>
    <property type="molecule type" value="Genomic_DNA"/>
</dbReference>
<dbReference type="CDD" id="cd02440">
    <property type="entry name" value="AdoMet_MTases"/>
    <property type="match status" value="1"/>
</dbReference>
<dbReference type="Proteomes" id="UP001164305">
    <property type="component" value="Chromosome"/>
</dbReference>
<keyword evidence="4" id="KW-1185">Reference proteome</keyword>
<dbReference type="SUPFAM" id="SSF53335">
    <property type="entry name" value="S-adenosyl-L-methionine-dependent methyltransferases"/>
    <property type="match status" value="1"/>
</dbReference>
<keyword evidence="3" id="KW-0489">Methyltransferase</keyword>
<evidence type="ECO:0000313" key="4">
    <source>
        <dbReference type="Proteomes" id="UP001164305"/>
    </source>
</evidence>
<reference evidence="3" key="1">
    <citation type="submission" date="2022-10" db="EMBL/GenBank/DDBJ databases">
        <title>Whole-Genome Sequencing of Brachybacterium huguangmaarense BRM-3, Isolated from Betula schmidtii.</title>
        <authorList>
            <person name="Haam D."/>
        </authorList>
    </citation>
    <scope>NUCLEOTIDE SEQUENCE</scope>
    <source>
        <strain evidence="3">BRM-3</strain>
    </source>
</reference>
<dbReference type="InterPro" id="IPR029063">
    <property type="entry name" value="SAM-dependent_MTases_sf"/>
</dbReference>
<feature type="domain" description="Methyltransferase" evidence="2">
    <location>
        <begin position="41"/>
        <end position="132"/>
    </location>
</feature>
<name>A0ABY6G199_9MICO</name>
<evidence type="ECO:0000256" key="1">
    <source>
        <dbReference type="ARBA" id="ARBA00022679"/>
    </source>
</evidence>
<dbReference type="PANTHER" id="PTHR43861">
    <property type="entry name" value="TRANS-ACONITATE 2-METHYLTRANSFERASE-RELATED"/>
    <property type="match status" value="1"/>
</dbReference>
<sequence>MTIAPLIDWHAYNVSAAGRPARRQVSRVIAAAGGDGPGRTVLEIGAGGGADALEFARHGWTVYAYDTDDTLASRLVENTRMPGTVYFRHGDVAEVEEFPAVDAVFAAYSLPMLGDALPTVWERLRAAVKAGGVIAVDLFGDKDTWVENEEIATLSLEQIDAMFEGLHIVRREVRDEDGRSFDGEKKHWHVHSVMARRAR</sequence>
<dbReference type="Gene3D" id="3.40.50.150">
    <property type="entry name" value="Vaccinia Virus protein VP39"/>
    <property type="match status" value="1"/>
</dbReference>
<proteinExistence type="predicted"/>
<keyword evidence="1" id="KW-0808">Transferase</keyword>
<accession>A0ABY6G199</accession>
<gene>
    <name evidence="3" type="ORF">BRM3_14295</name>
</gene>
<dbReference type="InterPro" id="IPR041698">
    <property type="entry name" value="Methyltransf_25"/>
</dbReference>
<dbReference type="RefSeq" id="WP_263593962.1">
    <property type="nucleotide sequence ID" value="NZ_CP107020.1"/>
</dbReference>
<dbReference type="GO" id="GO:0032259">
    <property type="term" value="P:methylation"/>
    <property type="evidence" value="ECO:0007669"/>
    <property type="project" value="UniProtKB-KW"/>
</dbReference>
<dbReference type="Pfam" id="PF13649">
    <property type="entry name" value="Methyltransf_25"/>
    <property type="match status" value="1"/>
</dbReference>
<dbReference type="GO" id="GO:0008168">
    <property type="term" value="F:methyltransferase activity"/>
    <property type="evidence" value="ECO:0007669"/>
    <property type="project" value="UniProtKB-KW"/>
</dbReference>
<protein>
    <submittedName>
        <fullName evidence="3">Class I SAM-dependent methyltransferase</fullName>
    </submittedName>
</protein>
<organism evidence="3 4">
    <name type="scientific">Brachybacterium huguangmaarense</name>
    <dbReference type="NCBI Taxonomy" id="1652028"/>
    <lineage>
        <taxon>Bacteria</taxon>
        <taxon>Bacillati</taxon>
        <taxon>Actinomycetota</taxon>
        <taxon>Actinomycetes</taxon>
        <taxon>Micrococcales</taxon>
        <taxon>Dermabacteraceae</taxon>
        <taxon>Brachybacterium</taxon>
    </lineage>
</organism>
<evidence type="ECO:0000313" key="3">
    <source>
        <dbReference type="EMBL" id="UYG16749.1"/>
    </source>
</evidence>
<evidence type="ECO:0000259" key="2">
    <source>
        <dbReference type="Pfam" id="PF13649"/>
    </source>
</evidence>